<dbReference type="InterPro" id="IPR011990">
    <property type="entry name" value="TPR-like_helical_dom_sf"/>
</dbReference>
<gene>
    <name evidence="2" type="ORF">CMV30_05255</name>
</gene>
<keyword evidence="3" id="KW-1185">Reference proteome</keyword>
<dbReference type="Gene3D" id="1.25.40.10">
    <property type="entry name" value="Tetratricopeptide repeat domain"/>
    <property type="match status" value="3"/>
</dbReference>
<dbReference type="Pfam" id="PF13174">
    <property type="entry name" value="TPR_6"/>
    <property type="match status" value="3"/>
</dbReference>
<evidence type="ECO:0000256" key="1">
    <source>
        <dbReference type="SAM" id="MobiDB-lite"/>
    </source>
</evidence>
<dbReference type="AlphaFoldDB" id="A0A290QB02"/>
<dbReference type="InterPro" id="IPR019734">
    <property type="entry name" value="TPR_rpt"/>
</dbReference>
<organism evidence="2 3">
    <name type="scientific">Nibricoccus aquaticus</name>
    <dbReference type="NCBI Taxonomy" id="2576891"/>
    <lineage>
        <taxon>Bacteria</taxon>
        <taxon>Pseudomonadati</taxon>
        <taxon>Verrucomicrobiota</taxon>
        <taxon>Opitutia</taxon>
        <taxon>Opitutales</taxon>
        <taxon>Opitutaceae</taxon>
        <taxon>Nibricoccus</taxon>
    </lineage>
</organism>
<evidence type="ECO:0008006" key="4">
    <source>
        <dbReference type="Google" id="ProtNLM"/>
    </source>
</evidence>
<proteinExistence type="predicted"/>
<sequence>MSVVKTWMLLLVPALLAVPPALRAQLEPISQPAPLMPGVSRPAPGPGLSLEREAHLALNIGLPSIAAELFRKIFDDPATSAEVRNRVAIHLATALIEEDRFSEAAKVLQKFTGLPTAALRLRQAMIAVRERRFDAAKAEAQAINPDEFTAPYDRGWYFFLRGQLAGDAQQAGAFYQQADDAAAAAGLEAQRAWFLLAKRKLKLQAGDVTDRNVTAWQKIIGSSAGTAQAYEATSQLAVGLAQLGQRPQAIALLQSALLPLSKDERAYRDEWQLLLGLIAGPDDSAGWVALRNLLINSTDRDRQRVALRLMFRASRAGARRDEFSQLLNELISAPSPHPILEYLLLFRAQTALSDNANKRYPQAEEDATRLLKEFPNSALKAVALGVLTEAAWEQGLYRRAATHAAAARAELPAGETRAQLGVLQAEAYFRAAEIGKTAADYRTAADAYGAALAEVPAGVPPGDLMFQRVLSAINAGQLDEAERILDELARDPRLDASYRWQMEWNLARALQVAGAAPKAYERVNRLLDNALTSAGLPEDLRASMAWLQARLAFENNDPARTLALGDTLMGSLDGVASTLKAEIASNTLLLQAQAGFALKNRERAKSALDRLKKDYPTSDAAIYSYIVEADAADADGLVLDAQKLVVDLADKFEKSEYAPYALYRAALYAARRGPNRQDYVDANQILERLVTKYPDDDLVFYARLKQGNLLREMNEYGRARTLYAALVNKFTYPQFADALSAQIALADTEATLAASDPSRASNAASIYERLYDLPSAPIDLRAEAGHKLGLYRAEREPENPERAYAIWWPMIEAFVLDETKAAKLGANGRYWMSRTILKLAAFQESRSKPREARQLYELILEKKLPGTLLANDGLTRTGGKPAATTNGAAR</sequence>
<name>A0A290QB02_9BACT</name>
<accession>A0A290QB02</accession>
<dbReference type="SUPFAM" id="SSF48452">
    <property type="entry name" value="TPR-like"/>
    <property type="match status" value="1"/>
</dbReference>
<dbReference type="EMBL" id="CP023344">
    <property type="protein sequence ID" value="ATC63406.1"/>
    <property type="molecule type" value="Genomic_DNA"/>
</dbReference>
<protein>
    <recommendedName>
        <fullName evidence="4">Tetratricopeptide repeat-like domain-containing protein</fullName>
    </recommendedName>
</protein>
<evidence type="ECO:0000313" key="2">
    <source>
        <dbReference type="EMBL" id="ATC63406.1"/>
    </source>
</evidence>
<feature type="region of interest" description="Disordered" evidence="1">
    <location>
        <begin position="871"/>
        <end position="890"/>
    </location>
</feature>
<reference evidence="2 3" key="1">
    <citation type="submission" date="2017-09" db="EMBL/GenBank/DDBJ databases">
        <title>Complete genome sequence of Verrucomicrobial strain HZ-65, isolated from freshwater.</title>
        <authorList>
            <person name="Choi A."/>
        </authorList>
    </citation>
    <scope>NUCLEOTIDE SEQUENCE [LARGE SCALE GENOMIC DNA]</scope>
    <source>
        <strain evidence="2 3">HZ-65</strain>
    </source>
</reference>
<dbReference type="Proteomes" id="UP000217265">
    <property type="component" value="Chromosome"/>
</dbReference>
<dbReference type="KEGG" id="vbh:CMV30_05255"/>
<evidence type="ECO:0000313" key="3">
    <source>
        <dbReference type="Proteomes" id="UP000217265"/>
    </source>
</evidence>